<dbReference type="SUPFAM" id="SSF54001">
    <property type="entry name" value="Cysteine proteinases"/>
    <property type="match status" value="1"/>
</dbReference>
<dbReference type="OrthoDB" id="1113869at2759"/>
<dbReference type="KEGG" id="crb:17878229"/>
<feature type="non-terminal residue" evidence="6">
    <location>
        <position position="1"/>
    </location>
</feature>
<reference evidence="7" key="1">
    <citation type="journal article" date="2013" name="Nat. Genet.">
        <title>The Capsella rubella genome and the genomic consequences of rapid mating system evolution.</title>
        <authorList>
            <person name="Slotte T."/>
            <person name="Hazzouri K.M."/>
            <person name="Agren J.A."/>
            <person name="Koenig D."/>
            <person name="Maumus F."/>
            <person name="Guo Y.L."/>
            <person name="Steige K."/>
            <person name="Platts A.E."/>
            <person name="Escobar J.S."/>
            <person name="Newman L.K."/>
            <person name="Wang W."/>
            <person name="Mandakova T."/>
            <person name="Vello E."/>
            <person name="Smith L.M."/>
            <person name="Henz S.R."/>
            <person name="Steffen J."/>
            <person name="Takuno S."/>
            <person name="Brandvain Y."/>
            <person name="Coop G."/>
            <person name="Andolfatto P."/>
            <person name="Hu T.T."/>
            <person name="Blanchette M."/>
            <person name="Clark R.M."/>
            <person name="Quesneville H."/>
            <person name="Nordborg M."/>
            <person name="Gaut B.S."/>
            <person name="Lysak M.A."/>
            <person name="Jenkins J."/>
            <person name="Grimwood J."/>
            <person name="Chapman J."/>
            <person name="Prochnik S."/>
            <person name="Shu S."/>
            <person name="Rokhsar D."/>
            <person name="Schmutz J."/>
            <person name="Weigel D."/>
            <person name="Wright S.I."/>
        </authorList>
    </citation>
    <scope>NUCLEOTIDE SEQUENCE [LARGE SCALE GENOMIC DNA]</scope>
    <source>
        <strain evidence="7">cv. Monte Gargano</strain>
    </source>
</reference>
<dbReference type="InterPro" id="IPR025660">
    <property type="entry name" value="Pept_his_AS"/>
</dbReference>
<dbReference type="Pfam" id="PF00112">
    <property type="entry name" value="Peptidase_C1"/>
    <property type="match status" value="1"/>
</dbReference>
<evidence type="ECO:0000256" key="4">
    <source>
        <dbReference type="ARBA" id="ARBA00022807"/>
    </source>
</evidence>
<organism evidence="6 7">
    <name type="scientific">Capsella rubella</name>
    <dbReference type="NCBI Taxonomy" id="81985"/>
    <lineage>
        <taxon>Eukaryota</taxon>
        <taxon>Viridiplantae</taxon>
        <taxon>Streptophyta</taxon>
        <taxon>Embryophyta</taxon>
        <taxon>Tracheophyta</taxon>
        <taxon>Spermatophyta</taxon>
        <taxon>Magnoliopsida</taxon>
        <taxon>eudicotyledons</taxon>
        <taxon>Gunneridae</taxon>
        <taxon>Pentapetalae</taxon>
        <taxon>rosids</taxon>
        <taxon>malvids</taxon>
        <taxon>Brassicales</taxon>
        <taxon>Brassicaceae</taxon>
        <taxon>Camelineae</taxon>
        <taxon>Capsella</taxon>
    </lineage>
</organism>
<comment type="similarity">
    <text evidence="1">Belongs to the peptidase C1 family.</text>
</comment>
<evidence type="ECO:0000259" key="5">
    <source>
        <dbReference type="SMART" id="SM00645"/>
    </source>
</evidence>
<proteinExistence type="inferred from homology"/>
<keyword evidence="3" id="KW-0378">Hydrolase</keyword>
<dbReference type="GO" id="GO:0008234">
    <property type="term" value="F:cysteine-type peptidase activity"/>
    <property type="evidence" value="ECO:0007669"/>
    <property type="project" value="UniProtKB-KW"/>
</dbReference>
<dbReference type="EMBL" id="KB870811">
    <property type="protein sequence ID" value="EOA17840.1"/>
    <property type="molecule type" value="Genomic_DNA"/>
</dbReference>
<evidence type="ECO:0000256" key="1">
    <source>
        <dbReference type="ARBA" id="ARBA00008455"/>
    </source>
</evidence>
<dbReference type="eggNOG" id="KOG1543">
    <property type="taxonomic scope" value="Eukaryota"/>
</dbReference>
<dbReference type="Proteomes" id="UP000029121">
    <property type="component" value="Unassembled WGS sequence"/>
</dbReference>
<dbReference type="GO" id="GO:0006508">
    <property type="term" value="P:proteolysis"/>
    <property type="evidence" value="ECO:0007669"/>
    <property type="project" value="UniProtKB-KW"/>
</dbReference>
<dbReference type="InterPro" id="IPR038765">
    <property type="entry name" value="Papain-like_cys_pep_sf"/>
</dbReference>
<dbReference type="InterPro" id="IPR000668">
    <property type="entry name" value="Peptidase_C1A_C"/>
</dbReference>
<evidence type="ECO:0000313" key="6">
    <source>
        <dbReference type="EMBL" id="EOA17840.1"/>
    </source>
</evidence>
<keyword evidence="7" id="KW-1185">Reference proteome</keyword>
<sequence length="230" mass="26252">DEPPRRWNWSDYQGIVSNVLDQRDEAICWAIAIIRAIEALFNIGRRLSDQRTFSIQHLRNNVKYTATGLLDPLKSDSHLKEHGVLEEGQCSYARTASTCEHGDDVAGMLIDDIVTNYDVDDIELVRMVRRQPVVGILQLNNELANYTNGIYNIRRPPASTPLGSHAVLIVGYDEDHRGPYWIIHNSWGVGWGQQGFGLVRRNIKKGQGSLFRQVKIPVKKNYPFEKKKKQ</sequence>
<dbReference type="PANTHER" id="PTHR12411">
    <property type="entry name" value="CYSTEINE PROTEASE FAMILY C1-RELATED"/>
    <property type="match status" value="1"/>
</dbReference>
<gene>
    <name evidence="6" type="ORF">CARUB_v10006241mg</name>
</gene>
<evidence type="ECO:0000256" key="2">
    <source>
        <dbReference type="ARBA" id="ARBA00022670"/>
    </source>
</evidence>
<accession>R0GZT7</accession>
<evidence type="ECO:0000256" key="3">
    <source>
        <dbReference type="ARBA" id="ARBA00022801"/>
    </source>
</evidence>
<protein>
    <recommendedName>
        <fullName evidence="5">Peptidase C1A papain C-terminal domain-containing protein</fullName>
    </recommendedName>
</protein>
<name>R0GZT7_9BRAS</name>
<evidence type="ECO:0000313" key="7">
    <source>
        <dbReference type="Proteomes" id="UP000029121"/>
    </source>
</evidence>
<dbReference type="AlphaFoldDB" id="R0GZT7"/>
<dbReference type="STRING" id="81985.R0GZT7"/>
<dbReference type="PROSITE" id="PS00639">
    <property type="entry name" value="THIOL_PROTEASE_HIS"/>
    <property type="match status" value="1"/>
</dbReference>
<dbReference type="Gene3D" id="3.90.70.10">
    <property type="entry name" value="Cysteine proteinases"/>
    <property type="match status" value="1"/>
</dbReference>
<keyword evidence="2" id="KW-0645">Protease</keyword>
<feature type="domain" description="Peptidase C1A papain C-terminal" evidence="5">
    <location>
        <begin position="3"/>
        <end position="218"/>
    </location>
</feature>
<dbReference type="SMART" id="SM00645">
    <property type="entry name" value="Pept_C1"/>
    <property type="match status" value="1"/>
</dbReference>
<dbReference type="InterPro" id="IPR013128">
    <property type="entry name" value="Peptidase_C1A"/>
</dbReference>
<keyword evidence="4" id="KW-0788">Thiol protease</keyword>